<evidence type="ECO:0000256" key="5">
    <source>
        <dbReference type="ARBA" id="ARBA00022989"/>
    </source>
</evidence>
<organism evidence="9 10">
    <name type="scientific">Aquabacterium commune</name>
    <dbReference type="NCBI Taxonomy" id="70586"/>
    <lineage>
        <taxon>Bacteria</taxon>
        <taxon>Pseudomonadati</taxon>
        <taxon>Pseudomonadota</taxon>
        <taxon>Betaproteobacteria</taxon>
        <taxon>Burkholderiales</taxon>
        <taxon>Aquabacterium</taxon>
    </lineage>
</organism>
<evidence type="ECO:0000256" key="1">
    <source>
        <dbReference type="ARBA" id="ARBA00004162"/>
    </source>
</evidence>
<keyword evidence="7" id="KW-0813">Transport</keyword>
<feature type="transmembrane region" description="Helical" evidence="8">
    <location>
        <begin position="21"/>
        <end position="41"/>
    </location>
</feature>
<dbReference type="InterPro" id="IPR003400">
    <property type="entry name" value="ExbD"/>
</dbReference>
<keyword evidence="4 7" id="KW-0812">Transmembrane</keyword>
<dbReference type="GO" id="GO:0022857">
    <property type="term" value="F:transmembrane transporter activity"/>
    <property type="evidence" value="ECO:0007669"/>
    <property type="project" value="InterPro"/>
</dbReference>
<evidence type="ECO:0000256" key="3">
    <source>
        <dbReference type="ARBA" id="ARBA00022475"/>
    </source>
</evidence>
<comment type="similarity">
    <text evidence="2 7">Belongs to the ExbD/TolR family.</text>
</comment>
<dbReference type="GO" id="GO:0005886">
    <property type="term" value="C:plasma membrane"/>
    <property type="evidence" value="ECO:0007669"/>
    <property type="project" value="UniProtKB-SubCell"/>
</dbReference>
<evidence type="ECO:0000313" key="10">
    <source>
        <dbReference type="Proteomes" id="UP000294593"/>
    </source>
</evidence>
<keyword evidence="9" id="KW-0132">Cell division</keyword>
<dbReference type="EMBL" id="SNXW01000002">
    <property type="protein sequence ID" value="TDP85703.1"/>
    <property type="molecule type" value="Genomic_DNA"/>
</dbReference>
<comment type="subcellular location">
    <subcellularLocation>
        <location evidence="1">Cell membrane</location>
        <topology evidence="1">Single-pass membrane protein</topology>
    </subcellularLocation>
    <subcellularLocation>
        <location evidence="7">Cell membrane</location>
        <topology evidence="7">Single-pass type II membrane protein</topology>
    </subcellularLocation>
</comment>
<proteinExistence type="inferred from homology"/>
<dbReference type="Gene3D" id="3.30.420.270">
    <property type="match status" value="1"/>
</dbReference>
<dbReference type="GO" id="GO:0051301">
    <property type="term" value="P:cell division"/>
    <property type="evidence" value="ECO:0007669"/>
    <property type="project" value="UniProtKB-KW"/>
</dbReference>
<dbReference type="OrthoDB" id="9798629at2"/>
<evidence type="ECO:0000256" key="8">
    <source>
        <dbReference type="SAM" id="Phobius"/>
    </source>
</evidence>
<dbReference type="Proteomes" id="UP000294593">
    <property type="component" value="Unassembled WGS sequence"/>
</dbReference>
<name>A0A4R6RH43_9BURK</name>
<evidence type="ECO:0000256" key="6">
    <source>
        <dbReference type="ARBA" id="ARBA00023136"/>
    </source>
</evidence>
<dbReference type="Pfam" id="PF02472">
    <property type="entry name" value="ExbD"/>
    <property type="match status" value="1"/>
</dbReference>
<keyword evidence="3" id="KW-1003">Cell membrane</keyword>
<dbReference type="AlphaFoldDB" id="A0A4R6RH43"/>
<accession>A0A4R6RH43</accession>
<keyword evidence="7" id="KW-0653">Protein transport</keyword>
<sequence>MAELNARGGRRRRTRNEINMVPFIDVMLVLLIIFMVSAPLLPTGVVDLPSIGKAKQAPEKVVEVVLDDDERVRMRVNRAEWQRLSLKELPEQVKAVQADAEGGPNGVPVIISARKDIRYESVVHVMDVLQRAGVARVGLSVRTTGG</sequence>
<keyword evidence="5 8" id="KW-1133">Transmembrane helix</keyword>
<evidence type="ECO:0000256" key="7">
    <source>
        <dbReference type="RuleBase" id="RU003879"/>
    </source>
</evidence>
<dbReference type="GO" id="GO:0015031">
    <property type="term" value="P:protein transport"/>
    <property type="evidence" value="ECO:0007669"/>
    <property type="project" value="UniProtKB-KW"/>
</dbReference>
<comment type="caution">
    <text evidence="9">The sequence shown here is derived from an EMBL/GenBank/DDBJ whole genome shotgun (WGS) entry which is preliminary data.</text>
</comment>
<keyword evidence="6 8" id="KW-0472">Membrane</keyword>
<reference evidence="9 10" key="1">
    <citation type="submission" date="2019-03" db="EMBL/GenBank/DDBJ databases">
        <title>Genomic Encyclopedia of Type Strains, Phase IV (KMG-IV): sequencing the most valuable type-strain genomes for metagenomic binning, comparative biology and taxonomic classification.</title>
        <authorList>
            <person name="Goeker M."/>
        </authorList>
    </citation>
    <scope>NUCLEOTIDE SEQUENCE [LARGE SCALE GENOMIC DNA]</scope>
    <source>
        <strain evidence="9 10">DSM 11901</strain>
    </source>
</reference>
<gene>
    <name evidence="9" type="ORF">EV672_10252</name>
</gene>
<evidence type="ECO:0000313" key="9">
    <source>
        <dbReference type="EMBL" id="TDP85703.1"/>
    </source>
</evidence>
<keyword evidence="10" id="KW-1185">Reference proteome</keyword>
<protein>
    <submittedName>
        <fullName evidence="9">Cell division and transport-associated protein TolR</fullName>
    </submittedName>
</protein>
<evidence type="ECO:0000256" key="2">
    <source>
        <dbReference type="ARBA" id="ARBA00005811"/>
    </source>
</evidence>
<dbReference type="RefSeq" id="WP_133606596.1">
    <property type="nucleotide sequence ID" value="NZ_SNXW01000002.1"/>
</dbReference>
<evidence type="ECO:0000256" key="4">
    <source>
        <dbReference type="ARBA" id="ARBA00022692"/>
    </source>
</evidence>
<dbReference type="PANTHER" id="PTHR30558">
    <property type="entry name" value="EXBD MEMBRANE COMPONENT OF PMF-DRIVEN MACROMOLECULE IMPORT SYSTEM"/>
    <property type="match status" value="1"/>
</dbReference>
<keyword evidence="9" id="KW-0131">Cell cycle</keyword>